<organism evidence="1 2">
    <name type="scientific">Danaus plexippus plexippus</name>
    <dbReference type="NCBI Taxonomy" id="278856"/>
    <lineage>
        <taxon>Eukaryota</taxon>
        <taxon>Metazoa</taxon>
        <taxon>Ecdysozoa</taxon>
        <taxon>Arthropoda</taxon>
        <taxon>Hexapoda</taxon>
        <taxon>Insecta</taxon>
        <taxon>Pterygota</taxon>
        <taxon>Neoptera</taxon>
        <taxon>Endopterygota</taxon>
        <taxon>Lepidoptera</taxon>
        <taxon>Glossata</taxon>
        <taxon>Ditrysia</taxon>
        <taxon>Papilionoidea</taxon>
        <taxon>Nymphalidae</taxon>
        <taxon>Danainae</taxon>
        <taxon>Danaini</taxon>
        <taxon>Danaina</taxon>
        <taxon>Danaus</taxon>
        <taxon>Danaus</taxon>
    </lineage>
</organism>
<dbReference type="KEGG" id="dpl:KGM_201491"/>
<gene>
    <name evidence="1" type="ORF">KGM_201491</name>
</gene>
<name>A0A212FK87_DANPL</name>
<keyword evidence="2" id="KW-1185">Reference proteome</keyword>
<comment type="caution">
    <text evidence="1">The sequence shown here is derived from an EMBL/GenBank/DDBJ whole genome shotgun (WGS) entry which is preliminary data.</text>
</comment>
<evidence type="ECO:0000313" key="2">
    <source>
        <dbReference type="Proteomes" id="UP000007151"/>
    </source>
</evidence>
<dbReference type="EMBL" id="AGBW02008106">
    <property type="protein sequence ID" value="OWR54153.1"/>
    <property type="molecule type" value="Genomic_DNA"/>
</dbReference>
<dbReference type="AlphaFoldDB" id="A0A212FK87"/>
<evidence type="ECO:0000313" key="1">
    <source>
        <dbReference type="EMBL" id="OWR54153.1"/>
    </source>
</evidence>
<reference evidence="1 2" key="1">
    <citation type="journal article" date="2011" name="Cell">
        <title>The monarch butterfly genome yields insights into long-distance migration.</title>
        <authorList>
            <person name="Zhan S."/>
            <person name="Merlin C."/>
            <person name="Boore J.L."/>
            <person name="Reppert S.M."/>
        </authorList>
    </citation>
    <scope>NUCLEOTIDE SEQUENCE [LARGE SCALE GENOMIC DNA]</scope>
    <source>
        <strain evidence="1">F-2</strain>
    </source>
</reference>
<dbReference type="Proteomes" id="UP000007151">
    <property type="component" value="Unassembled WGS sequence"/>
</dbReference>
<dbReference type="InParanoid" id="A0A212FK87"/>
<sequence length="128" mass="14557">MLWGEDAGANNDSLIRQFDRGGCARCPLLALYVKGPCVRDEKHDDIGGGRGEGGWQYCLRSEAADDGTGETTAGIHLLSTCHRKLFDKTLIMLTHYSVFTSRPNQQKHYVIIRYWNRLNYQKNRLDIP</sequence>
<protein>
    <submittedName>
        <fullName evidence="1">Uncharacterized protein</fullName>
    </submittedName>
</protein>
<proteinExistence type="predicted"/>
<accession>A0A212FK87</accession>